<evidence type="ECO:0000313" key="1">
    <source>
        <dbReference type="EMBL" id="NGP87974.1"/>
    </source>
</evidence>
<keyword evidence="2" id="KW-1185">Reference proteome</keyword>
<gene>
    <name evidence="1" type="ORF">G3569_06385</name>
</gene>
<reference evidence="1 2" key="1">
    <citation type="submission" date="2020-02" db="EMBL/GenBank/DDBJ databases">
        <title>Aliifodinibius halophilus 2W32, complete genome.</title>
        <authorList>
            <person name="Li Y."/>
            <person name="Wu S."/>
        </authorList>
    </citation>
    <scope>NUCLEOTIDE SEQUENCE [LARGE SCALE GENOMIC DNA]</scope>
    <source>
        <strain evidence="1 2">2W32</strain>
    </source>
</reference>
<proteinExistence type="predicted"/>
<organism evidence="1 2">
    <name type="scientific">Fodinibius halophilus</name>
    <dbReference type="NCBI Taxonomy" id="1736908"/>
    <lineage>
        <taxon>Bacteria</taxon>
        <taxon>Pseudomonadati</taxon>
        <taxon>Balneolota</taxon>
        <taxon>Balneolia</taxon>
        <taxon>Balneolales</taxon>
        <taxon>Balneolaceae</taxon>
        <taxon>Fodinibius</taxon>
    </lineage>
</organism>
<protein>
    <submittedName>
        <fullName evidence="1">dCTP deaminase</fullName>
    </submittedName>
</protein>
<comment type="caution">
    <text evidence="1">The sequence shown here is derived from an EMBL/GenBank/DDBJ whole genome shotgun (WGS) entry which is preliminary data.</text>
</comment>
<dbReference type="RefSeq" id="WP_165267232.1">
    <property type="nucleotide sequence ID" value="NZ_JAALLS010000006.1"/>
</dbReference>
<name>A0A6M1TAH0_9BACT</name>
<sequence length="150" mass="16656">MNFLGDNELTDHLESIIHEETQLHDYHFDLTVTQIHRFTMAGALDFGGSEFKSAETEVVELQKNSGDDYGWWHLSEGTYQATMNETLADIEDATAIVVPHSHLHQAGVTSSTSIIPNPDDEPITMNLQVPSVGCNIKENARIASLYLLSN</sequence>
<dbReference type="AlphaFoldDB" id="A0A6M1TAH0"/>
<dbReference type="Proteomes" id="UP000479132">
    <property type="component" value="Unassembled WGS sequence"/>
</dbReference>
<evidence type="ECO:0000313" key="2">
    <source>
        <dbReference type="Proteomes" id="UP000479132"/>
    </source>
</evidence>
<dbReference type="EMBL" id="JAALLS010000006">
    <property type="protein sequence ID" value="NGP87974.1"/>
    <property type="molecule type" value="Genomic_DNA"/>
</dbReference>
<accession>A0A6M1TAH0</accession>